<dbReference type="SUPFAM" id="SSF52058">
    <property type="entry name" value="L domain-like"/>
    <property type="match status" value="1"/>
</dbReference>
<reference evidence="3" key="2">
    <citation type="submission" date="2025-08" db="UniProtKB">
        <authorList>
            <consortium name="RefSeq"/>
        </authorList>
    </citation>
    <scope>IDENTIFICATION</scope>
    <source>
        <tissue evidence="3">Leaf</tissue>
    </source>
</reference>
<evidence type="ECO:0000256" key="1">
    <source>
        <dbReference type="ARBA" id="ARBA00022737"/>
    </source>
</evidence>
<name>A0A1S3YDW0_TOBAC</name>
<evidence type="ECO:0000313" key="2">
    <source>
        <dbReference type="Proteomes" id="UP000790787"/>
    </source>
</evidence>
<sequence length="207" mass="24607">MAIKRRFNGEIRTCGMHDLLREFCLIEAKMTKFMHMERDELPVPTLPKEKHIVRRFSFQTEHHSVDACRKLLPPVARSIYVFSTSMETFLPFYEFLDSLLGIARITRRHYILRDFFSRFKLLRVLAIFNKVERFRTFPLEITKLFHLRYLQVFFSGDIPESISELQNLQTLINHGGKGRLLTTSPGKIWVMNNLRHIHLVFEINIIL</sequence>
<dbReference type="Pfam" id="PF23598">
    <property type="entry name" value="LRR_14"/>
    <property type="match status" value="1"/>
</dbReference>
<accession>A0A1S3YDW0</accession>
<dbReference type="InterPro" id="IPR032675">
    <property type="entry name" value="LRR_dom_sf"/>
</dbReference>
<dbReference type="AlphaFoldDB" id="A0A1S3YDW0"/>
<dbReference type="PaxDb" id="4097-A0A1S3YDW0"/>
<dbReference type="OMA" id="ANKLTHD"/>
<evidence type="ECO:0000313" key="3">
    <source>
        <dbReference type="RefSeq" id="XP_016450395.2"/>
    </source>
</evidence>
<dbReference type="Gene3D" id="3.80.10.10">
    <property type="entry name" value="Ribonuclease Inhibitor"/>
    <property type="match status" value="1"/>
</dbReference>
<dbReference type="RefSeq" id="XP_016450395.2">
    <property type="nucleotide sequence ID" value="XM_016594909.2"/>
</dbReference>
<dbReference type="RefSeq" id="XP_016450395.1">
    <property type="nucleotide sequence ID" value="XM_016594909.1"/>
</dbReference>
<protein>
    <submittedName>
        <fullName evidence="3">Late blight resistance protein homolog R1A-3</fullName>
    </submittedName>
</protein>
<dbReference type="PANTHER" id="PTHR15140:SF36">
    <property type="entry name" value="LATE BLIGHT RESISTANCE PROTEIN HOMOLOG R1A-3"/>
    <property type="match status" value="1"/>
</dbReference>
<dbReference type="GeneID" id="107775204"/>
<keyword evidence="1" id="KW-0677">Repeat</keyword>
<keyword evidence="2" id="KW-1185">Reference proteome</keyword>
<dbReference type="InterPro" id="IPR055414">
    <property type="entry name" value="LRR_R13L4/SHOC2-like"/>
</dbReference>
<dbReference type="OrthoDB" id="1215025at2759"/>
<proteinExistence type="predicted"/>
<dbReference type="Proteomes" id="UP000790787">
    <property type="component" value="Chromosome 23"/>
</dbReference>
<organism evidence="2 3">
    <name type="scientific">Nicotiana tabacum</name>
    <name type="common">Common tobacco</name>
    <dbReference type="NCBI Taxonomy" id="4097"/>
    <lineage>
        <taxon>Eukaryota</taxon>
        <taxon>Viridiplantae</taxon>
        <taxon>Streptophyta</taxon>
        <taxon>Embryophyta</taxon>
        <taxon>Tracheophyta</taxon>
        <taxon>Spermatophyta</taxon>
        <taxon>Magnoliopsida</taxon>
        <taxon>eudicotyledons</taxon>
        <taxon>Gunneridae</taxon>
        <taxon>Pentapetalae</taxon>
        <taxon>asterids</taxon>
        <taxon>lamiids</taxon>
        <taxon>Solanales</taxon>
        <taxon>Solanaceae</taxon>
        <taxon>Nicotianoideae</taxon>
        <taxon>Nicotianeae</taxon>
        <taxon>Nicotiana</taxon>
    </lineage>
</organism>
<dbReference type="PANTHER" id="PTHR15140">
    <property type="entry name" value="TUBULIN-SPECIFIC CHAPERONE E"/>
    <property type="match status" value="1"/>
</dbReference>
<reference evidence="2" key="1">
    <citation type="journal article" date="2014" name="Nat. Commun.">
        <title>The tobacco genome sequence and its comparison with those of tomato and potato.</title>
        <authorList>
            <person name="Sierro N."/>
            <person name="Battey J.N."/>
            <person name="Ouadi S."/>
            <person name="Bakaher N."/>
            <person name="Bovet L."/>
            <person name="Willig A."/>
            <person name="Goepfert S."/>
            <person name="Peitsch M.C."/>
            <person name="Ivanov N.V."/>
        </authorList>
    </citation>
    <scope>NUCLEOTIDE SEQUENCE [LARGE SCALE GENOMIC DNA]</scope>
</reference>
<dbReference type="KEGG" id="nta:107775204"/>
<gene>
    <name evidence="3" type="primary">LOC107775204</name>
</gene>